<sequence>MTRFPMPQGACDCHNHVVGTQADYPMDPHRVYTAGPASVDALMAHRAQLGIARTVLVQASFYGTDNRCMLDGLARLGASGRGVAVLDPDVADAELDRLHGLGVRGVRVNLETSGTRDPKQAADQILPLSRKLARLGWHIQLYAGLSVIAALAPQLATLPVQVVIDHFGRAKAAEGPDQPGFGQLLDLVRGGNAYVKLSGARHASSRPDRSDVAPLARALIAAEPERLVWGTDWPHTARRADGSRTEIAPFEPTDDAAQLALLQSWCESEEEWRRILSDNPARLYGFA</sequence>
<dbReference type="EMBL" id="BAABFO010000002">
    <property type="protein sequence ID" value="GAA4325189.1"/>
    <property type="molecule type" value="Genomic_DNA"/>
</dbReference>
<reference evidence="3" key="1">
    <citation type="journal article" date="2019" name="Int. J. Syst. Evol. Microbiol.">
        <title>The Global Catalogue of Microorganisms (GCM) 10K type strain sequencing project: providing services to taxonomists for standard genome sequencing and annotation.</title>
        <authorList>
            <consortium name="The Broad Institute Genomics Platform"/>
            <consortium name="The Broad Institute Genome Sequencing Center for Infectious Disease"/>
            <person name="Wu L."/>
            <person name="Ma J."/>
        </authorList>
    </citation>
    <scope>NUCLEOTIDE SEQUENCE [LARGE SCALE GENOMIC DNA]</scope>
    <source>
        <strain evidence="3">JCM 17666</strain>
    </source>
</reference>
<feature type="domain" description="Amidohydrolase-related" evidence="1">
    <location>
        <begin position="11"/>
        <end position="286"/>
    </location>
</feature>
<organism evidence="2 3">
    <name type="scientific">Pigmentiphaga soli</name>
    <dbReference type="NCBI Taxonomy" id="1007095"/>
    <lineage>
        <taxon>Bacteria</taxon>
        <taxon>Pseudomonadati</taxon>
        <taxon>Pseudomonadota</taxon>
        <taxon>Betaproteobacteria</taxon>
        <taxon>Burkholderiales</taxon>
        <taxon>Alcaligenaceae</taxon>
        <taxon>Pigmentiphaga</taxon>
    </lineage>
</organism>
<evidence type="ECO:0000313" key="3">
    <source>
        <dbReference type="Proteomes" id="UP001501671"/>
    </source>
</evidence>
<dbReference type="Gene3D" id="3.20.20.140">
    <property type="entry name" value="Metal-dependent hydrolases"/>
    <property type="match status" value="1"/>
</dbReference>
<comment type="caution">
    <text evidence="2">The sequence shown here is derived from an EMBL/GenBank/DDBJ whole genome shotgun (WGS) entry which is preliminary data.</text>
</comment>
<dbReference type="Proteomes" id="UP001501671">
    <property type="component" value="Unassembled WGS sequence"/>
</dbReference>
<keyword evidence="3" id="KW-1185">Reference proteome</keyword>
<evidence type="ECO:0000313" key="2">
    <source>
        <dbReference type="EMBL" id="GAA4325189.1"/>
    </source>
</evidence>
<dbReference type="RefSeq" id="WP_345246422.1">
    <property type="nucleotide sequence ID" value="NZ_BAABFO010000002.1"/>
</dbReference>
<dbReference type="PANTHER" id="PTHR35563:SF2">
    <property type="entry name" value="BARREL METAL-DEPENDENT HYDROLASE, PUTATIVE (AFU_ORTHOLOGUE AFUA_1G16240)-RELATED"/>
    <property type="match status" value="1"/>
</dbReference>
<protein>
    <submittedName>
        <fullName evidence="2">Amidohydrolase family protein</fullName>
    </submittedName>
</protein>
<dbReference type="Pfam" id="PF04909">
    <property type="entry name" value="Amidohydro_2"/>
    <property type="match status" value="1"/>
</dbReference>
<accession>A0ABP8GIT4</accession>
<gene>
    <name evidence="2" type="ORF">GCM10023144_07330</name>
</gene>
<evidence type="ECO:0000259" key="1">
    <source>
        <dbReference type="Pfam" id="PF04909"/>
    </source>
</evidence>
<dbReference type="InterPro" id="IPR032466">
    <property type="entry name" value="Metal_Hydrolase"/>
</dbReference>
<name>A0ABP8GIT4_9BURK</name>
<dbReference type="SUPFAM" id="SSF51556">
    <property type="entry name" value="Metallo-dependent hydrolases"/>
    <property type="match status" value="1"/>
</dbReference>
<dbReference type="InterPro" id="IPR052358">
    <property type="entry name" value="Aro_Compnd_Degr_Hydrolases"/>
</dbReference>
<proteinExistence type="predicted"/>
<dbReference type="PANTHER" id="PTHR35563">
    <property type="entry name" value="BARREL METAL-DEPENDENT HYDROLASE, PUTATIVE (AFU_ORTHOLOGUE AFUA_1G16240)-RELATED"/>
    <property type="match status" value="1"/>
</dbReference>
<dbReference type="InterPro" id="IPR006680">
    <property type="entry name" value="Amidohydro-rel"/>
</dbReference>